<evidence type="ECO:0000313" key="2">
    <source>
        <dbReference type="Proteomes" id="UP000041254"/>
    </source>
</evidence>
<organism evidence="1 2">
    <name type="scientific">Vitrella brassicaformis (strain CCMP3155)</name>
    <dbReference type="NCBI Taxonomy" id="1169540"/>
    <lineage>
        <taxon>Eukaryota</taxon>
        <taxon>Sar</taxon>
        <taxon>Alveolata</taxon>
        <taxon>Colpodellida</taxon>
        <taxon>Vitrellaceae</taxon>
        <taxon>Vitrella</taxon>
    </lineage>
</organism>
<proteinExistence type="predicted"/>
<dbReference type="EMBL" id="CDMY01000331">
    <property type="protein sequence ID" value="CEM02637.1"/>
    <property type="molecule type" value="Genomic_DNA"/>
</dbReference>
<dbReference type="InParanoid" id="A0A0G4EW20"/>
<keyword evidence="2" id="KW-1185">Reference proteome</keyword>
<sequence length="236" mass="25761">MAGHGRAETSSELNGAEKTDLEKQFAVAKIRQSNFSSLYRSTYTAEDGESHDAVAVALILASLIRDPPQAAVEHDVVIGLRGIYYFAHAHLSAAHSMKRLGLDNVCNDVLSKRDVLMHGLEETDHVNASPLPPAPLPSPLPPILPCEGATFIDCGNMLVGETDEVKTIVRLPLDNERQLRKGKVAAYPWGYIAPETAVAYFDGCDDDDNDEKIEEIKEVVTGPRLTFKTMSTGCVW</sequence>
<dbReference type="VEuPathDB" id="CryptoDB:Vbra_2180"/>
<dbReference type="Proteomes" id="UP000041254">
    <property type="component" value="Unassembled WGS sequence"/>
</dbReference>
<dbReference type="AlphaFoldDB" id="A0A0G4EW20"/>
<reference evidence="1 2" key="1">
    <citation type="submission" date="2014-11" db="EMBL/GenBank/DDBJ databases">
        <authorList>
            <person name="Zhu J."/>
            <person name="Qi W."/>
            <person name="Song R."/>
        </authorList>
    </citation>
    <scope>NUCLEOTIDE SEQUENCE [LARGE SCALE GENOMIC DNA]</scope>
</reference>
<protein>
    <submittedName>
        <fullName evidence="1">Uncharacterized protein</fullName>
    </submittedName>
</protein>
<evidence type="ECO:0000313" key="1">
    <source>
        <dbReference type="EMBL" id="CEM02637.1"/>
    </source>
</evidence>
<gene>
    <name evidence="1" type="ORF">Vbra_2180</name>
</gene>
<accession>A0A0G4EW20</accession>
<name>A0A0G4EW20_VITBC</name>